<dbReference type="PANTHER" id="PTHR43540:SF1">
    <property type="entry name" value="ISOCHORISMATASE HYDROLASE"/>
    <property type="match status" value="1"/>
</dbReference>
<dbReference type="InterPro" id="IPR036380">
    <property type="entry name" value="Isochorismatase-like_sf"/>
</dbReference>
<evidence type="ECO:0000313" key="3">
    <source>
        <dbReference type="EMBL" id="SMO78691.1"/>
    </source>
</evidence>
<dbReference type="SUPFAM" id="SSF52499">
    <property type="entry name" value="Isochorismatase-like hydrolases"/>
    <property type="match status" value="1"/>
</dbReference>
<dbReference type="Gene3D" id="3.40.50.850">
    <property type="entry name" value="Isochorismatase-like"/>
    <property type="match status" value="1"/>
</dbReference>
<dbReference type="Proteomes" id="UP000320300">
    <property type="component" value="Unassembled WGS sequence"/>
</dbReference>
<dbReference type="InterPro" id="IPR000868">
    <property type="entry name" value="Isochorismatase-like_dom"/>
</dbReference>
<dbReference type="RefSeq" id="WP_142528849.1">
    <property type="nucleotide sequence ID" value="NZ_CBCSJO010000007.1"/>
</dbReference>
<sequence length="187" mass="20612">METNRTALLIMDMQMGFLASLPDQGKLLRRNIAAAINTARQKHILVIFVRLGFQKGLPEISPANAMFFGLKNHLSNDDALGAFMEIPADLGITTSDIVINKKRVSAFSGSELEMILRASNISDLVLTGISTGGMVLSTFTEAFDKDYQLTVLTDCCSDPDEELHQLLLNKIFSKRGLVVTAAQWNEY</sequence>
<name>A0A521E5P3_9SPHI</name>
<proteinExistence type="predicted"/>
<dbReference type="GO" id="GO:0016787">
    <property type="term" value="F:hydrolase activity"/>
    <property type="evidence" value="ECO:0007669"/>
    <property type="project" value="UniProtKB-KW"/>
</dbReference>
<dbReference type="OrthoDB" id="9785724at2"/>
<evidence type="ECO:0000313" key="4">
    <source>
        <dbReference type="Proteomes" id="UP000320300"/>
    </source>
</evidence>
<keyword evidence="1" id="KW-0378">Hydrolase</keyword>
<dbReference type="CDD" id="cd00431">
    <property type="entry name" value="cysteine_hydrolases"/>
    <property type="match status" value="1"/>
</dbReference>
<dbReference type="EMBL" id="FXTN01000007">
    <property type="protein sequence ID" value="SMO78691.1"/>
    <property type="molecule type" value="Genomic_DNA"/>
</dbReference>
<dbReference type="Pfam" id="PF00857">
    <property type="entry name" value="Isochorismatase"/>
    <property type="match status" value="1"/>
</dbReference>
<feature type="domain" description="Isochorismatase-like" evidence="2">
    <location>
        <begin position="6"/>
        <end position="182"/>
    </location>
</feature>
<protein>
    <submittedName>
        <fullName evidence="3">Nicotinamidase-related amidase</fullName>
    </submittedName>
</protein>
<organism evidence="3 4">
    <name type="scientific">Pedobacter westerhofensis</name>
    <dbReference type="NCBI Taxonomy" id="425512"/>
    <lineage>
        <taxon>Bacteria</taxon>
        <taxon>Pseudomonadati</taxon>
        <taxon>Bacteroidota</taxon>
        <taxon>Sphingobacteriia</taxon>
        <taxon>Sphingobacteriales</taxon>
        <taxon>Sphingobacteriaceae</taxon>
        <taxon>Pedobacter</taxon>
    </lineage>
</organism>
<evidence type="ECO:0000259" key="2">
    <source>
        <dbReference type="Pfam" id="PF00857"/>
    </source>
</evidence>
<reference evidence="3 4" key="1">
    <citation type="submission" date="2017-05" db="EMBL/GenBank/DDBJ databases">
        <authorList>
            <person name="Varghese N."/>
            <person name="Submissions S."/>
        </authorList>
    </citation>
    <scope>NUCLEOTIDE SEQUENCE [LARGE SCALE GENOMIC DNA]</scope>
    <source>
        <strain evidence="3 4">DSM 19036</strain>
    </source>
</reference>
<dbReference type="PANTHER" id="PTHR43540">
    <property type="entry name" value="PEROXYUREIDOACRYLATE/UREIDOACRYLATE AMIDOHYDROLASE-RELATED"/>
    <property type="match status" value="1"/>
</dbReference>
<gene>
    <name evidence="3" type="ORF">SAMN06265348_1072</name>
</gene>
<dbReference type="AlphaFoldDB" id="A0A521E5P3"/>
<keyword evidence="4" id="KW-1185">Reference proteome</keyword>
<dbReference type="InterPro" id="IPR050272">
    <property type="entry name" value="Isochorismatase-like_hydrls"/>
</dbReference>
<accession>A0A521E5P3</accession>
<evidence type="ECO:0000256" key="1">
    <source>
        <dbReference type="ARBA" id="ARBA00022801"/>
    </source>
</evidence>